<keyword evidence="2" id="KW-1185">Reference proteome</keyword>
<evidence type="ECO:0000313" key="1">
    <source>
        <dbReference type="EMBL" id="MCI4386182.1"/>
    </source>
</evidence>
<dbReference type="Proteomes" id="UP000829447">
    <property type="component" value="Linkage Group LG14"/>
</dbReference>
<reference evidence="1 2" key="1">
    <citation type="journal article" date="2022" name="bioRxiv">
        <title>An ancient truncated duplication of the anti-Mullerian hormone receptor type 2 gene is a potential conserved master sex determinant in the Pangasiidae catfish family.</title>
        <authorList>
            <person name="Wen M."/>
            <person name="Pan Q."/>
            <person name="Jouanno E."/>
            <person name="Montfort J."/>
            <person name="Zahm M."/>
            <person name="Cabau C."/>
            <person name="Klopp C."/>
            <person name="Iampietro C."/>
            <person name="Roques C."/>
            <person name="Bouchez O."/>
            <person name="Castinel A."/>
            <person name="Donnadieu C."/>
            <person name="Parrinello H."/>
            <person name="Poncet C."/>
            <person name="Belmonte E."/>
            <person name="Gautier V."/>
            <person name="Avarre J.-C."/>
            <person name="Dugue R."/>
            <person name="Gustiano R."/>
            <person name="Ha T.T.T."/>
            <person name="Campet M."/>
            <person name="Sriphairoj K."/>
            <person name="Ribolli J."/>
            <person name="de Almeida F.L."/>
            <person name="Desvignes T."/>
            <person name="Postlethwait J.H."/>
            <person name="Bucao C.F."/>
            <person name="Robinson-Rechavi M."/>
            <person name="Bobe J."/>
            <person name="Herpin A."/>
            <person name="Guiguen Y."/>
        </authorList>
    </citation>
    <scope>NUCLEOTIDE SEQUENCE [LARGE SCALE GENOMIC DNA]</scope>
    <source>
        <strain evidence="1">YG-Dec2019</strain>
    </source>
</reference>
<accession>A0ACC5X4N4</accession>
<organism evidence="1 2">
    <name type="scientific">Pangasianodon gigas</name>
    <name type="common">Mekong giant catfish</name>
    <name type="synonym">Pangasius gigas</name>
    <dbReference type="NCBI Taxonomy" id="30993"/>
    <lineage>
        <taxon>Eukaryota</taxon>
        <taxon>Metazoa</taxon>
        <taxon>Chordata</taxon>
        <taxon>Craniata</taxon>
        <taxon>Vertebrata</taxon>
        <taxon>Euteleostomi</taxon>
        <taxon>Actinopterygii</taxon>
        <taxon>Neopterygii</taxon>
        <taxon>Teleostei</taxon>
        <taxon>Ostariophysi</taxon>
        <taxon>Siluriformes</taxon>
        <taxon>Pangasiidae</taxon>
        <taxon>Pangasianodon</taxon>
    </lineage>
</organism>
<name>A0ACC5X4N4_PANGG</name>
<comment type="caution">
    <text evidence="1">The sequence shown here is derived from an EMBL/GenBank/DDBJ whole genome shotgun (WGS) entry which is preliminary data.</text>
</comment>
<evidence type="ECO:0000313" key="2">
    <source>
        <dbReference type="Proteomes" id="UP000829447"/>
    </source>
</evidence>
<protein>
    <submittedName>
        <fullName evidence="1">Uncharacterized protein</fullName>
    </submittedName>
</protein>
<dbReference type="EMBL" id="CM040467">
    <property type="protein sequence ID" value="MCI4386182.1"/>
    <property type="molecule type" value="Genomic_DNA"/>
</dbReference>
<proteinExistence type="predicted"/>
<gene>
    <name evidence="1" type="ORF">PGIGA_G00059390</name>
</gene>
<sequence length="446" mass="51785">MHAYMMFLLLHLDPVQRASSDGHKDTQMDKATPEGSLAEAEEKKEKDEVSGVQLNSEELYVLNLEHRVMELEKLLCEAHRQSEMKSKECEQEQQAHRVLKEKCDEMKEVEKQNDELCKECEQERQAHSILKKEHDEMKEVVKQYEELLKGHESKLIDLEDRRRCLEELLFEVVQESEMKSKSSLAEAEERAKIALESNAQLEYENSILMEQVKTLQGSVENLKGQLCVIHRTRVKLLKNTLEHENSSLKDQVKTLQCSVEKLEGQLHETHRMCKEILNEWERERQYHSTLLSQYEDVKVSLAEVEKSAQNVLESGAQLEHENSNLMHQVNTLQVSVKALRGQLNETHCTCDGILKEQKRERQHYNVLWTHYEDTKSSLAEAEESAKIALESNAQLEYENSILMEQVKTLQGSVENMKGQLCVIHRTRVKLLKVSEKNLALICTFHL</sequence>